<organism evidence="1 2">
    <name type="scientific">Pluteus cervinus</name>
    <dbReference type="NCBI Taxonomy" id="181527"/>
    <lineage>
        <taxon>Eukaryota</taxon>
        <taxon>Fungi</taxon>
        <taxon>Dikarya</taxon>
        <taxon>Basidiomycota</taxon>
        <taxon>Agaricomycotina</taxon>
        <taxon>Agaricomycetes</taxon>
        <taxon>Agaricomycetidae</taxon>
        <taxon>Agaricales</taxon>
        <taxon>Pluteineae</taxon>
        <taxon>Pluteaceae</taxon>
        <taxon>Pluteus</taxon>
    </lineage>
</organism>
<name>A0ACD3APM1_9AGAR</name>
<protein>
    <submittedName>
        <fullName evidence="1">Uncharacterized protein</fullName>
    </submittedName>
</protein>
<proteinExistence type="predicted"/>
<gene>
    <name evidence="1" type="ORF">BDN72DRAFT_879504</name>
</gene>
<dbReference type="Proteomes" id="UP000308600">
    <property type="component" value="Unassembled WGS sequence"/>
</dbReference>
<accession>A0ACD3APM1</accession>
<keyword evidence="2" id="KW-1185">Reference proteome</keyword>
<reference evidence="1 2" key="1">
    <citation type="journal article" date="2019" name="Nat. Ecol. Evol.">
        <title>Megaphylogeny resolves global patterns of mushroom evolution.</title>
        <authorList>
            <person name="Varga T."/>
            <person name="Krizsan K."/>
            <person name="Foldi C."/>
            <person name="Dima B."/>
            <person name="Sanchez-Garcia M."/>
            <person name="Sanchez-Ramirez S."/>
            <person name="Szollosi G.J."/>
            <person name="Szarkandi J.G."/>
            <person name="Papp V."/>
            <person name="Albert L."/>
            <person name="Andreopoulos W."/>
            <person name="Angelini C."/>
            <person name="Antonin V."/>
            <person name="Barry K.W."/>
            <person name="Bougher N.L."/>
            <person name="Buchanan P."/>
            <person name="Buyck B."/>
            <person name="Bense V."/>
            <person name="Catcheside P."/>
            <person name="Chovatia M."/>
            <person name="Cooper J."/>
            <person name="Damon W."/>
            <person name="Desjardin D."/>
            <person name="Finy P."/>
            <person name="Geml J."/>
            <person name="Haridas S."/>
            <person name="Hughes K."/>
            <person name="Justo A."/>
            <person name="Karasinski D."/>
            <person name="Kautmanova I."/>
            <person name="Kiss B."/>
            <person name="Kocsube S."/>
            <person name="Kotiranta H."/>
            <person name="LaButti K.M."/>
            <person name="Lechner B.E."/>
            <person name="Liimatainen K."/>
            <person name="Lipzen A."/>
            <person name="Lukacs Z."/>
            <person name="Mihaltcheva S."/>
            <person name="Morgado L.N."/>
            <person name="Niskanen T."/>
            <person name="Noordeloos M.E."/>
            <person name="Ohm R.A."/>
            <person name="Ortiz-Santana B."/>
            <person name="Ovrebo C."/>
            <person name="Racz N."/>
            <person name="Riley R."/>
            <person name="Savchenko A."/>
            <person name="Shiryaev A."/>
            <person name="Soop K."/>
            <person name="Spirin V."/>
            <person name="Szebenyi C."/>
            <person name="Tomsovsky M."/>
            <person name="Tulloss R.E."/>
            <person name="Uehling J."/>
            <person name="Grigoriev I.V."/>
            <person name="Vagvolgyi C."/>
            <person name="Papp T."/>
            <person name="Martin F.M."/>
            <person name="Miettinen O."/>
            <person name="Hibbett D.S."/>
            <person name="Nagy L.G."/>
        </authorList>
    </citation>
    <scope>NUCLEOTIDE SEQUENCE [LARGE SCALE GENOMIC DNA]</scope>
    <source>
        <strain evidence="1 2">NL-1719</strain>
    </source>
</reference>
<dbReference type="EMBL" id="ML208370">
    <property type="protein sequence ID" value="TFK67665.1"/>
    <property type="molecule type" value="Genomic_DNA"/>
</dbReference>
<evidence type="ECO:0000313" key="2">
    <source>
        <dbReference type="Proteomes" id="UP000308600"/>
    </source>
</evidence>
<evidence type="ECO:0000313" key="1">
    <source>
        <dbReference type="EMBL" id="TFK67665.1"/>
    </source>
</evidence>
<sequence length="440" mass="49008">MYAVASTSSYYPVYPESEYTTMPTPGYYTPYNDVTDPLVELYPHTVPSPHFYEVYGDFVVGSTLWEAVEGVFDLTCLFPPVPADLQNSTAPEFEAKPEFSALSQLEHLEDVLVDAPPLPYFYSTYPVDSTQPSMSNWEDNYNDSEAGNVVEDTYQTVYYESATTSSVHNQTISHVYADFEGPQAQLAASGYGYAPAPFHNQYYNTVIEGDGAYPPTGYGTTIAAPIADIGAAMGRSLVPGSAEGISPPLEYQPFPYTNTYRSYNQNDCNPDDSTAGPSTFQVASPQHTGQYLEQAPPHRPNRRTEGPRFNPYARVSNTRVQHTPQLLPLSLAPAYDRLERIECIRKSVLAGNQIKKEQYEGVSFEDIRPYLRQIVDAGGEARYMCPLVGCEMQAKTRQHLKTHMDAKNNHTLEAACENKAYPGDPASFERMIKRSKEKKG</sequence>